<dbReference type="OrthoDB" id="372487at2759"/>
<feature type="compositionally biased region" description="Polar residues" evidence="2">
    <location>
        <begin position="719"/>
        <end position="784"/>
    </location>
</feature>
<dbReference type="GO" id="GO:0005634">
    <property type="term" value="C:nucleus"/>
    <property type="evidence" value="ECO:0007669"/>
    <property type="project" value="TreeGrafter"/>
</dbReference>
<dbReference type="GO" id="GO:0016075">
    <property type="term" value="P:rRNA catabolic process"/>
    <property type="evidence" value="ECO:0007669"/>
    <property type="project" value="TreeGrafter"/>
</dbReference>
<dbReference type="eggNOG" id="KOG2045">
    <property type="taxonomic scope" value="Eukaryota"/>
</dbReference>
<feature type="compositionally biased region" description="Low complexity" evidence="2">
    <location>
        <begin position="685"/>
        <end position="695"/>
    </location>
</feature>
<proteinExistence type="inferred from homology"/>
<dbReference type="STRING" id="403673.A0A177WKV5"/>
<dbReference type="GO" id="GO:0004534">
    <property type="term" value="F:5'-3' RNA exonuclease activity"/>
    <property type="evidence" value="ECO:0007669"/>
    <property type="project" value="TreeGrafter"/>
</dbReference>
<feature type="domain" description="Xrn1 N-terminal" evidence="3">
    <location>
        <begin position="1"/>
        <end position="201"/>
    </location>
</feature>
<dbReference type="Pfam" id="PF03159">
    <property type="entry name" value="XRN_N"/>
    <property type="match status" value="1"/>
</dbReference>
<feature type="compositionally biased region" description="Basic residues" evidence="2">
    <location>
        <begin position="696"/>
        <end position="711"/>
    </location>
</feature>
<dbReference type="PANTHER" id="PTHR12341">
    <property type="entry name" value="5'-&gt;3' EXORIBONUCLEASE"/>
    <property type="match status" value="1"/>
</dbReference>
<reference evidence="4 5" key="2">
    <citation type="submission" date="2016-05" db="EMBL/GenBank/DDBJ databases">
        <title>Lineage-specific infection strategies underlie the spectrum of fungal disease in amphibians.</title>
        <authorList>
            <person name="Cuomo C.A."/>
            <person name="Farrer R.A."/>
            <person name="James T."/>
            <person name="Longcore J."/>
            <person name="Birren B."/>
        </authorList>
    </citation>
    <scope>NUCLEOTIDE SEQUENCE [LARGE SCALE GENOMIC DNA]</scope>
    <source>
        <strain evidence="4 5">JEL423</strain>
    </source>
</reference>
<dbReference type="InterPro" id="IPR004859">
    <property type="entry name" value="Xrn1_N"/>
</dbReference>
<evidence type="ECO:0000259" key="3">
    <source>
        <dbReference type="Pfam" id="PF03159"/>
    </source>
</evidence>
<comment type="similarity">
    <text evidence="1">Belongs to the 5'-3' exonuclease family.</text>
</comment>
<dbReference type="GO" id="GO:0003723">
    <property type="term" value="F:RNA binding"/>
    <property type="evidence" value="ECO:0007669"/>
    <property type="project" value="TreeGrafter"/>
</dbReference>
<dbReference type="EMBL" id="DS022303">
    <property type="protein sequence ID" value="OAJ40011.1"/>
    <property type="molecule type" value="Genomic_DNA"/>
</dbReference>
<feature type="region of interest" description="Disordered" evidence="2">
    <location>
        <begin position="845"/>
        <end position="870"/>
    </location>
</feature>
<dbReference type="InterPro" id="IPR027073">
    <property type="entry name" value="5_3_exoribonuclease"/>
</dbReference>
<feature type="region of interest" description="Disordered" evidence="2">
    <location>
        <begin position="608"/>
        <end position="784"/>
    </location>
</feature>
<dbReference type="VEuPathDB" id="FungiDB:BDEG_23791"/>
<dbReference type="AlphaFoldDB" id="A0A177WKV5"/>
<sequence length="870" mass="97865">MGLPKLRAWMRQTMPKCFAVLEKKKPLEIDHIFVDINFILHLKAHRSASSNSLMIQVVKKLRQIIQHGAIRVTRQLFLSVDGPPPIAKMLLQRSRRIKSGENRKKCSYSRFDTRQITPGCMFMDDVERYLEHYACKHLAVSPKNAPQPSVIISGPSVPGEGELKIIETIVKMQQDAEIRANERFAILGSDTDIILQTIAANVDCLVIDSSTNEVFSVESFYKSLESMVPGKDTRRVALDFAALVLFSGNDYLPKLPKVPISITWAAYIKYSKTIQFQHIVSDDAKSFCTKALLDLLETIKIQEPKLRRKPSASSTAAAQNAESSEEEESEKEIVININPINTSASNSDIFVPKINLAKATQQDLSDDGMVKQYLEGTLWCLHMFRNGKCVNFSFRYSFKRPPTVREVISYLKRNTANIHAPIENNEALPAAVCASMVVQSECKSFIEPRLRPLMDVFQSLIKVDFSLAGVAMQDAYNQMQQHYMSLNKPFDVRNTVPYALVLRKPTYINPLASPESNQNRTEVYIPNPARQFGDFFTFNNPFWKVKLDPGEGINVVKQSESLQQEPIHYTNNVTGPISQPSVFKNNALNQKPLQHQPLLDKNNVLNQKPLQQQPSSGKNNTPNQKPLQQQPLSDKNNAPNQKPVQQQPSSGKNNTPNQKPVKQQPSSGKGKKSNQKSGKGKKLNQKSVQQQSLSGKSKKSNQKSGKGKKSNQKSVQQQPLSGKNNTPDQKSVQQQQPLSDKNNVSDQKSVQYQPSSGKGNKLNQKSVQHQPHNAKNYSSAQSTQSMTLVDINATRKIVQARKPQKKAHTPVKNTVSSQRFDLNEIDVDISAIIATSMAEYSFNRTNKKRDKRHQPCQYGNAKRIRRDVQK</sequence>
<feature type="compositionally biased region" description="Low complexity" evidence="2">
    <location>
        <begin position="311"/>
        <end position="322"/>
    </location>
</feature>
<gene>
    <name evidence="4" type="ORF">BDEG_23791</name>
</gene>
<evidence type="ECO:0000313" key="5">
    <source>
        <dbReference type="Proteomes" id="UP000077115"/>
    </source>
</evidence>
<evidence type="ECO:0000256" key="2">
    <source>
        <dbReference type="SAM" id="MobiDB-lite"/>
    </source>
</evidence>
<accession>A0A177WKV5</accession>
<dbReference type="PANTHER" id="PTHR12341:SF7">
    <property type="entry name" value="5'-3' EXORIBONUCLEASE 1"/>
    <property type="match status" value="1"/>
</dbReference>
<reference evidence="4 5" key="1">
    <citation type="submission" date="2006-10" db="EMBL/GenBank/DDBJ databases">
        <title>The Genome Sequence of Batrachochytrium dendrobatidis JEL423.</title>
        <authorList>
            <consortium name="The Broad Institute Genome Sequencing Platform"/>
            <person name="Birren B."/>
            <person name="Lander E."/>
            <person name="Galagan J."/>
            <person name="Cuomo C."/>
            <person name="Devon K."/>
            <person name="Jaffe D."/>
            <person name="Butler J."/>
            <person name="Alvarez P."/>
            <person name="Gnerre S."/>
            <person name="Grabherr M."/>
            <person name="Kleber M."/>
            <person name="Mauceli E."/>
            <person name="Brockman W."/>
            <person name="Young S."/>
            <person name="LaButti K."/>
            <person name="Sykes S."/>
            <person name="DeCaprio D."/>
            <person name="Crawford M."/>
            <person name="Koehrsen M."/>
            <person name="Engels R."/>
            <person name="Montgomery P."/>
            <person name="Pearson M."/>
            <person name="Howarth C."/>
            <person name="Larson L."/>
            <person name="White J."/>
            <person name="O'Leary S."/>
            <person name="Kodira C."/>
            <person name="Zeng Q."/>
            <person name="Yandava C."/>
            <person name="Alvarado L."/>
            <person name="Longcore J."/>
            <person name="James T."/>
        </authorList>
    </citation>
    <scope>NUCLEOTIDE SEQUENCE [LARGE SCALE GENOMIC DNA]</scope>
    <source>
        <strain evidence="4 5">JEL423</strain>
    </source>
</reference>
<feature type="compositionally biased region" description="Basic residues" evidence="2">
    <location>
        <begin position="845"/>
        <end position="854"/>
    </location>
</feature>
<name>A0A177WKV5_BATDL</name>
<protein>
    <recommendedName>
        <fullName evidence="3">Xrn1 N-terminal domain-containing protein</fullName>
    </recommendedName>
</protein>
<feature type="compositionally biased region" description="Polar residues" evidence="2">
    <location>
        <begin position="608"/>
        <end position="661"/>
    </location>
</feature>
<evidence type="ECO:0000256" key="1">
    <source>
        <dbReference type="ARBA" id="ARBA00038299"/>
    </source>
</evidence>
<dbReference type="Proteomes" id="UP000077115">
    <property type="component" value="Unassembled WGS sequence"/>
</dbReference>
<organism evidence="4 5">
    <name type="scientific">Batrachochytrium dendrobatidis (strain JEL423)</name>
    <dbReference type="NCBI Taxonomy" id="403673"/>
    <lineage>
        <taxon>Eukaryota</taxon>
        <taxon>Fungi</taxon>
        <taxon>Fungi incertae sedis</taxon>
        <taxon>Chytridiomycota</taxon>
        <taxon>Chytridiomycota incertae sedis</taxon>
        <taxon>Chytridiomycetes</taxon>
        <taxon>Rhizophydiales</taxon>
        <taxon>Rhizophydiales incertae sedis</taxon>
        <taxon>Batrachochytrium</taxon>
    </lineage>
</organism>
<evidence type="ECO:0000313" key="4">
    <source>
        <dbReference type="EMBL" id="OAJ40011.1"/>
    </source>
</evidence>
<dbReference type="Gene3D" id="3.40.50.12390">
    <property type="match status" value="1"/>
</dbReference>
<feature type="region of interest" description="Disordered" evidence="2">
    <location>
        <begin position="307"/>
        <end position="330"/>
    </location>
</feature>
<dbReference type="GO" id="GO:0000956">
    <property type="term" value="P:nuclear-transcribed mRNA catabolic process"/>
    <property type="evidence" value="ECO:0007669"/>
    <property type="project" value="TreeGrafter"/>
</dbReference>
<feature type="compositionally biased region" description="Basic residues" evidence="2">
    <location>
        <begin position="669"/>
        <end position="684"/>
    </location>
</feature>